<dbReference type="Pfam" id="PF01565">
    <property type="entry name" value="FAD_binding_4"/>
    <property type="match status" value="1"/>
</dbReference>
<dbReference type="InterPro" id="IPR016169">
    <property type="entry name" value="FAD-bd_PCMH_sub2"/>
</dbReference>
<dbReference type="InterPro" id="IPR036318">
    <property type="entry name" value="FAD-bd_PCMH-like_sf"/>
</dbReference>
<dbReference type="InterPro" id="IPR012951">
    <property type="entry name" value="BBE"/>
</dbReference>
<dbReference type="Gene3D" id="3.40.462.20">
    <property type="match status" value="1"/>
</dbReference>
<dbReference type="EMBL" id="JACCKA010000091">
    <property type="protein sequence ID" value="NZA28244.1"/>
    <property type="molecule type" value="Genomic_DNA"/>
</dbReference>
<evidence type="ECO:0000256" key="2">
    <source>
        <dbReference type="ARBA" id="ARBA00005466"/>
    </source>
</evidence>
<dbReference type="InterPro" id="IPR016167">
    <property type="entry name" value="FAD-bd_PCMH_sub1"/>
</dbReference>
<keyword evidence="4" id="KW-0274">FAD</keyword>
<dbReference type="Gene3D" id="3.30.465.10">
    <property type="match status" value="1"/>
</dbReference>
<name>A0A853JHL5_9GAMM</name>
<keyword evidence="3" id="KW-0285">Flavoprotein</keyword>
<dbReference type="PANTHER" id="PTHR42973:SF39">
    <property type="entry name" value="FAD-BINDING PCMH-TYPE DOMAIN-CONTAINING PROTEIN"/>
    <property type="match status" value="1"/>
</dbReference>
<proteinExistence type="inferred from homology"/>
<comment type="cofactor">
    <cofactor evidence="1">
        <name>FAD</name>
        <dbReference type="ChEBI" id="CHEBI:57692"/>
    </cofactor>
</comment>
<keyword evidence="5" id="KW-0560">Oxidoreductase</keyword>
<feature type="domain" description="FAD-binding PCMH-type" evidence="6">
    <location>
        <begin position="20"/>
        <end position="193"/>
    </location>
</feature>
<evidence type="ECO:0000256" key="5">
    <source>
        <dbReference type="ARBA" id="ARBA00023002"/>
    </source>
</evidence>
<reference evidence="7 8" key="1">
    <citation type="submission" date="2020-07" db="EMBL/GenBank/DDBJ databases">
        <title>Luteimonas sp. SJ-92.</title>
        <authorList>
            <person name="Huang X.-X."/>
            <person name="Xu L."/>
            <person name="Sun J.-Q."/>
        </authorList>
    </citation>
    <scope>NUCLEOTIDE SEQUENCE [LARGE SCALE GENOMIC DNA]</scope>
    <source>
        <strain evidence="7 8">SJ-92</strain>
    </source>
</reference>
<dbReference type="InterPro" id="IPR050416">
    <property type="entry name" value="FAD-linked_Oxidoreductase"/>
</dbReference>
<dbReference type="SUPFAM" id="SSF56176">
    <property type="entry name" value="FAD-binding/transporter-associated domain-like"/>
    <property type="match status" value="1"/>
</dbReference>
<evidence type="ECO:0000256" key="1">
    <source>
        <dbReference type="ARBA" id="ARBA00001974"/>
    </source>
</evidence>
<dbReference type="AlphaFoldDB" id="A0A853JHL5"/>
<evidence type="ECO:0000256" key="4">
    <source>
        <dbReference type="ARBA" id="ARBA00022827"/>
    </source>
</evidence>
<dbReference type="InterPro" id="IPR006094">
    <property type="entry name" value="Oxid_FAD_bind_N"/>
</dbReference>
<dbReference type="PANTHER" id="PTHR42973">
    <property type="entry name" value="BINDING OXIDOREDUCTASE, PUTATIVE (AFU_ORTHOLOGUE AFUA_1G17690)-RELATED"/>
    <property type="match status" value="1"/>
</dbReference>
<dbReference type="GO" id="GO:0016491">
    <property type="term" value="F:oxidoreductase activity"/>
    <property type="evidence" value="ECO:0007669"/>
    <property type="project" value="UniProtKB-KW"/>
</dbReference>
<dbReference type="InterPro" id="IPR016166">
    <property type="entry name" value="FAD-bd_PCMH"/>
</dbReference>
<evidence type="ECO:0000313" key="8">
    <source>
        <dbReference type="Proteomes" id="UP000578091"/>
    </source>
</evidence>
<dbReference type="Proteomes" id="UP000578091">
    <property type="component" value="Unassembled WGS sequence"/>
</dbReference>
<organism evidence="7 8">
    <name type="scientific">Luteimonas salinisoli</name>
    <dbReference type="NCBI Taxonomy" id="2752307"/>
    <lineage>
        <taxon>Bacteria</taxon>
        <taxon>Pseudomonadati</taxon>
        <taxon>Pseudomonadota</taxon>
        <taxon>Gammaproteobacteria</taxon>
        <taxon>Lysobacterales</taxon>
        <taxon>Lysobacteraceae</taxon>
        <taxon>Luteimonas</taxon>
    </lineage>
</organism>
<evidence type="ECO:0000313" key="7">
    <source>
        <dbReference type="EMBL" id="NZA28244.1"/>
    </source>
</evidence>
<sequence>MRGEVIAAGDDRMLLASKHFAAGRPLAFPERLLRCARPDDVRTCLEFLREHGLDFALRSGGHCFADLSSSDSVILDAGPMDAVVPEGDLVKLGPGALAGDVSRSLAAAGRAIPTGGCPLVAVGGLGLAGGFGFLGRRHGLTTDQIESMQVVTADGQLLSTSAESHPDLFWALRGAGCAGFAIVTSLTLRTRPLQPATVCRAVWPMEHAADVIALWLSWGPDASDEVNLEIGLYCPDDPERPCHVELFGVVLGEGVGARAQVATVRAALGPHGAALRTWELAGPAASAYMVGQLNHQTGDAWLPSRPYRDVGFQFTRSDFFDAAPDADAIGHLVDRFQSDRRFPQCRELELVPWGGAYARPNAHACFHHRRPRLLVRHTAMVGARAPVDLREHARRWVDASQAALAAHANGHAYQGYADLQRSGWADAYYGDAWPRLRQVKRRYDPDQVFRHAQSVAP</sequence>
<dbReference type="Pfam" id="PF08031">
    <property type="entry name" value="BBE"/>
    <property type="match status" value="1"/>
</dbReference>
<evidence type="ECO:0000259" key="6">
    <source>
        <dbReference type="PROSITE" id="PS51387"/>
    </source>
</evidence>
<keyword evidence="8" id="KW-1185">Reference proteome</keyword>
<comment type="similarity">
    <text evidence="2">Belongs to the oxygen-dependent FAD-linked oxidoreductase family.</text>
</comment>
<accession>A0A853JHL5</accession>
<gene>
    <name evidence="7" type="ORF">H0E84_17860</name>
</gene>
<dbReference type="GO" id="GO:0071949">
    <property type="term" value="F:FAD binding"/>
    <property type="evidence" value="ECO:0007669"/>
    <property type="project" value="InterPro"/>
</dbReference>
<protein>
    <submittedName>
        <fullName evidence="7">FAD-binding oxidoreductase</fullName>
    </submittedName>
</protein>
<evidence type="ECO:0000256" key="3">
    <source>
        <dbReference type="ARBA" id="ARBA00022630"/>
    </source>
</evidence>
<dbReference type="Gene3D" id="3.30.43.10">
    <property type="entry name" value="Uridine Diphospho-n-acetylenolpyruvylglucosamine Reductase, domain 2"/>
    <property type="match status" value="1"/>
</dbReference>
<dbReference type="PROSITE" id="PS51387">
    <property type="entry name" value="FAD_PCMH"/>
    <property type="match status" value="1"/>
</dbReference>
<comment type="caution">
    <text evidence="7">The sequence shown here is derived from an EMBL/GenBank/DDBJ whole genome shotgun (WGS) entry which is preliminary data.</text>
</comment>